<dbReference type="Pfam" id="PF00651">
    <property type="entry name" value="BTB"/>
    <property type="match status" value="1"/>
</dbReference>
<protein>
    <recommendedName>
        <fullName evidence="1">Kelch-like protein diablo</fullName>
    </recommendedName>
</protein>
<keyword evidence="2" id="KW-0880">Kelch repeat</keyword>
<dbReference type="Gene3D" id="1.25.40.420">
    <property type="match status" value="1"/>
</dbReference>
<dbReference type="Pfam" id="PF01344">
    <property type="entry name" value="Kelch_1"/>
    <property type="match status" value="1"/>
</dbReference>
<dbReference type="AlphaFoldDB" id="A0A226F3T3"/>
<dbReference type="PROSITE" id="PS50097">
    <property type="entry name" value="BTB"/>
    <property type="match status" value="1"/>
</dbReference>
<dbReference type="EMBL" id="LNIX01000001">
    <property type="protein sequence ID" value="OXA64020.1"/>
    <property type="molecule type" value="Genomic_DNA"/>
</dbReference>
<dbReference type="InterPro" id="IPR015915">
    <property type="entry name" value="Kelch-typ_b-propeller"/>
</dbReference>
<dbReference type="PANTHER" id="PTHR45632">
    <property type="entry name" value="LD33804P"/>
    <property type="match status" value="1"/>
</dbReference>
<evidence type="ECO:0000256" key="1">
    <source>
        <dbReference type="ARBA" id="ARBA00013699"/>
    </source>
</evidence>
<reference evidence="6 7" key="1">
    <citation type="submission" date="2015-12" db="EMBL/GenBank/DDBJ databases">
        <title>The genome of Folsomia candida.</title>
        <authorList>
            <person name="Faddeeva A."/>
            <person name="Derks M.F."/>
            <person name="Anvar Y."/>
            <person name="Smit S."/>
            <person name="Van Straalen N."/>
            <person name="Roelofs D."/>
        </authorList>
    </citation>
    <scope>NUCLEOTIDE SEQUENCE [LARGE SCALE GENOMIC DNA]</scope>
    <source>
        <strain evidence="6 7">VU population</strain>
        <tissue evidence="6">Whole body</tissue>
    </source>
</reference>
<dbReference type="UniPathway" id="UPA00143"/>
<dbReference type="InterPro" id="IPR006652">
    <property type="entry name" value="Kelch_1"/>
</dbReference>
<comment type="function">
    <text evidence="4">Probable substrate-specific adapter of an E3 ubiquitin-protein ligase complex which mediates the ubiquitination and subsequent proteasomal degradation of target proteins. May have a role in synapse differentiation and growth.</text>
</comment>
<gene>
    <name evidence="6" type="ORF">Fcan01_02182</name>
</gene>
<proteinExistence type="predicted"/>
<evidence type="ECO:0000259" key="5">
    <source>
        <dbReference type="PROSITE" id="PS50097"/>
    </source>
</evidence>
<evidence type="ECO:0000313" key="7">
    <source>
        <dbReference type="Proteomes" id="UP000198287"/>
    </source>
</evidence>
<dbReference type="PIRSF" id="PIRSF037037">
    <property type="entry name" value="Kelch-like_protein_gigaxonin"/>
    <property type="match status" value="1"/>
</dbReference>
<organism evidence="6 7">
    <name type="scientific">Folsomia candida</name>
    <name type="common">Springtail</name>
    <dbReference type="NCBI Taxonomy" id="158441"/>
    <lineage>
        <taxon>Eukaryota</taxon>
        <taxon>Metazoa</taxon>
        <taxon>Ecdysozoa</taxon>
        <taxon>Arthropoda</taxon>
        <taxon>Hexapoda</taxon>
        <taxon>Collembola</taxon>
        <taxon>Entomobryomorpha</taxon>
        <taxon>Isotomoidea</taxon>
        <taxon>Isotomidae</taxon>
        <taxon>Proisotominae</taxon>
        <taxon>Folsomia</taxon>
    </lineage>
</organism>
<dbReference type="GO" id="GO:0003779">
    <property type="term" value="F:actin binding"/>
    <property type="evidence" value="ECO:0007669"/>
    <property type="project" value="UniProtKB-KW"/>
</dbReference>
<keyword evidence="7" id="KW-1185">Reference proteome</keyword>
<dbReference type="Pfam" id="PF07707">
    <property type="entry name" value="BACK"/>
    <property type="match status" value="1"/>
</dbReference>
<dbReference type="PANTHER" id="PTHR45632:SF3">
    <property type="entry name" value="KELCH-LIKE PROTEIN 32"/>
    <property type="match status" value="1"/>
</dbReference>
<dbReference type="Gene3D" id="3.30.710.10">
    <property type="entry name" value="Potassium Channel Kv1.1, Chain A"/>
    <property type="match status" value="1"/>
</dbReference>
<name>A0A226F3T3_FOLCA</name>
<dbReference type="SMART" id="SM00875">
    <property type="entry name" value="BACK"/>
    <property type="match status" value="1"/>
</dbReference>
<dbReference type="Gene3D" id="2.120.10.80">
    <property type="entry name" value="Kelch-type beta propeller"/>
    <property type="match status" value="1"/>
</dbReference>
<evidence type="ECO:0000256" key="3">
    <source>
        <dbReference type="ARBA" id="ARBA00022737"/>
    </source>
</evidence>
<dbReference type="SMART" id="SM00225">
    <property type="entry name" value="BTB"/>
    <property type="match status" value="1"/>
</dbReference>
<comment type="caution">
    <text evidence="6">The sequence shown here is derived from an EMBL/GenBank/DDBJ whole genome shotgun (WGS) entry which is preliminary data.</text>
</comment>
<dbReference type="InterPro" id="IPR000210">
    <property type="entry name" value="BTB/POZ_dom"/>
</dbReference>
<dbReference type="OMA" id="WCEDEAN"/>
<evidence type="ECO:0000313" key="6">
    <source>
        <dbReference type="EMBL" id="OXA64020.1"/>
    </source>
</evidence>
<dbReference type="SUPFAM" id="SSF117281">
    <property type="entry name" value="Kelch motif"/>
    <property type="match status" value="1"/>
</dbReference>
<evidence type="ECO:0000256" key="2">
    <source>
        <dbReference type="ARBA" id="ARBA00022441"/>
    </source>
</evidence>
<keyword evidence="3" id="KW-0677">Repeat</keyword>
<dbReference type="InterPro" id="IPR011705">
    <property type="entry name" value="BACK"/>
</dbReference>
<dbReference type="OrthoDB" id="45365at2759"/>
<accession>A0A226F3T3</accession>
<dbReference type="Proteomes" id="UP000198287">
    <property type="component" value="Unassembled WGS sequence"/>
</dbReference>
<feature type="domain" description="BTB" evidence="5">
    <location>
        <begin position="49"/>
        <end position="116"/>
    </location>
</feature>
<evidence type="ECO:0000256" key="4">
    <source>
        <dbReference type="ARBA" id="ARBA00043912"/>
    </source>
</evidence>
<dbReference type="Pfam" id="PF24681">
    <property type="entry name" value="Kelch_KLHDC2_KLHL20_DRC7"/>
    <property type="match status" value="1"/>
</dbReference>
<dbReference type="SMART" id="SM00612">
    <property type="entry name" value="Kelch"/>
    <property type="match status" value="6"/>
</dbReference>
<dbReference type="STRING" id="158441.A0A226F3T3"/>
<dbReference type="InterPro" id="IPR017096">
    <property type="entry name" value="BTB-kelch_protein"/>
</dbReference>
<dbReference type="SUPFAM" id="SSF54695">
    <property type="entry name" value="POZ domain"/>
    <property type="match status" value="1"/>
</dbReference>
<sequence length="620" mass="69992">MDPFGVGDMFEEDSNNKLNHDQTVQFESPTHTGILLSGLNNLRSRNLLVDVTLIADGQSFEAHRVVLASISDYFRSMFTSDVRESNLKEITLEGVSARGIQYLLDYAYTSRLSLNLLNIQDVLSTASHVQVTTVVEACSSYLQEQLDLENCVDIVTLAETYSLHQLRKRVYRFICGHLMDFSQTQDFQRLSVAQLEYLLQCDYCVDCTEAEVLQIVLQWVEFDTCRIQHSTRLLSKINFEEIPPKCLGQMWDYTILHCVCSQSNSDSIYKLIVSQVLIDQAAFIQRKKPTASLVNSRGMELAIIKVGGFGISGVTNEITYYLPSIGHWKRLTTIPHVEQSNFGMTVLNNELYVVGGCFNQCLQENIHPFGFSYNPRFSKWSTMAPMLTERCRFTLNVVQDKIYAVGGASENVDDIAGTTEACACESYNPATDSWSQIAPLTTGRTQHAGAAWNNLLFISGGLDHDVVSNALLCFNTLTNEWTIKLALLTARADHAMVTYKDKLYVCGGWCEDEANGNRFLVGTIDEYDIRNDRWTVVTEIPTPRYHAGITLIQNKLQIIGGFHSDATFDRTTGVIECFDLDTAEWSTMSPYPQDLWEHCCASLYIPRSRDDMDVIQDIQR</sequence>
<dbReference type="InterPro" id="IPR011333">
    <property type="entry name" value="SKP1/BTB/POZ_sf"/>
</dbReference>
<dbReference type="GO" id="GO:0016567">
    <property type="term" value="P:protein ubiquitination"/>
    <property type="evidence" value="ECO:0007669"/>
    <property type="project" value="UniProtKB-UniPathway"/>
</dbReference>